<proteinExistence type="predicted"/>
<dbReference type="Pfam" id="PF22632">
    <property type="entry name" value="BphC_D1"/>
    <property type="match status" value="1"/>
</dbReference>
<dbReference type="SUPFAM" id="SSF54593">
    <property type="entry name" value="Glyoxalase/Bleomycin resistance protein/Dihydroxybiphenyl dioxygenase"/>
    <property type="match status" value="1"/>
</dbReference>
<evidence type="ECO:0000256" key="1">
    <source>
        <dbReference type="SAM" id="MobiDB-lite"/>
    </source>
</evidence>
<keyword evidence="4" id="KW-1185">Reference proteome</keyword>
<accession>A0ABX3VR19</accession>
<feature type="domain" description="VOC" evidence="2">
    <location>
        <begin position="3"/>
        <end position="120"/>
    </location>
</feature>
<dbReference type="PANTHER" id="PTHR21366:SF14">
    <property type="entry name" value="GLYOXALASE DOMAIN-CONTAINING PROTEIN 5"/>
    <property type="match status" value="1"/>
</dbReference>
<dbReference type="InterPro" id="IPR029068">
    <property type="entry name" value="Glyas_Bleomycin-R_OHBP_Dase"/>
</dbReference>
<gene>
    <name evidence="3" type="ORF">AWB91_09565</name>
</gene>
<sequence>MRTLGYVVITAEDLAAWKSFAERVLGLQLNQSMGTDVADVLHFRMDGWDWRIAVEQGADGGLSALGFEVGDRAGLEKIRAYLSEWGVPVKDVPELAARRHVMEIFQAEDPDGNVIEFFYGGRRDRMPFVSPRGARFVTGAQGLGHAVLWVSDAKRSEHFYTELLGFRLTDVVTMGPMTLYFTSPNARHHTVAYGPRPAGIEAAMQHILLEVDDLDMVGRALDRAYDAGAPVIANLGRHTNDRMVSFYCSSPSGLLIEYGWGGRVIDDDACTTELYSHASEWGHRPPDGSNPHPSHEVED</sequence>
<dbReference type="PROSITE" id="PS51819">
    <property type="entry name" value="VOC"/>
    <property type="match status" value="2"/>
</dbReference>
<feature type="domain" description="VOC" evidence="2">
    <location>
        <begin position="142"/>
        <end position="261"/>
    </location>
</feature>
<dbReference type="Gene3D" id="3.10.180.10">
    <property type="entry name" value="2,3-Dihydroxybiphenyl 1,2-Dioxygenase, domain 1"/>
    <property type="match status" value="2"/>
</dbReference>
<dbReference type="CDD" id="cd07252">
    <property type="entry name" value="BphC1-RGP6_N_like"/>
    <property type="match status" value="1"/>
</dbReference>
<comment type="caution">
    <text evidence="3">The sequence shown here is derived from an EMBL/GenBank/DDBJ whole genome shotgun (WGS) entry which is preliminary data.</text>
</comment>
<dbReference type="PANTHER" id="PTHR21366">
    <property type="entry name" value="GLYOXALASE FAMILY PROTEIN"/>
    <property type="match status" value="1"/>
</dbReference>
<feature type="region of interest" description="Disordered" evidence="1">
    <location>
        <begin position="279"/>
        <end position="299"/>
    </location>
</feature>
<evidence type="ECO:0000313" key="3">
    <source>
        <dbReference type="EMBL" id="ORW32729.1"/>
    </source>
</evidence>
<dbReference type="InterPro" id="IPR037523">
    <property type="entry name" value="VOC_core"/>
</dbReference>
<protein>
    <recommendedName>
        <fullName evidence="2">VOC domain-containing protein</fullName>
    </recommendedName>
</protein>
<dbReference type="InterPro" id="IPR004360">
    <property type="entry name" value="Glyas_Fos-R_dOase_dom"/>
</dbReference>
<dbReference type="EMBL" id="LQPK01000006">
    <property type="protein sequence ID" value="ORW32729.1"/>
    <property type="molecule type" value="Genomic_DNA"/>
</dbReference>
<evidence type="ECO:0000259" key="2">
    <source>
        <dbReference type="PROSITE" id="PS51819"/>
    </source>
</evidence>
<dbReference type="Proteomes" id="UP000193801">
    <property type="component" value="Unassembled WGS sequence"/>
</dbReference>
<dbReference type="Pfam" id="PF00903">
    <property type="entry name" value="Glyoxalase"/>
    <property type="match status" value="1"/>
</dbReference>
<reference evidence="3 4" key="1">
    <citation type="journal article" date="2015" name="Emerg. Microbes Infect.">
        <title>Characterization of 17 strains belonging to the Mycobacterium simiae complex and description of Mycobacterium paraense sp. nov.</title>
        <authorList>
            <person name="Fusco da Costa A.R."/>
            <person name="Fedrizzi T."/>
            <person name="Lopes M.L."/>
            <person name="Pecorari M."/>
            <person name="Oliveira da Costa W.L."/>
            <person name="Giacobazzi E."/>
            <person name="da Costa Bahia J.R."/>
            <person name="De Sanctis V."/>
            <person name="Batista Lima K.V."/>
            <person name="Bertorelli R."/>
            <person name="Grottola A."/>
            <person name="Fabio A."/>
            <person name="Mariottini A."/>
            <person name="Ferretti P."/>
            <person name="Di Leva F."/>
            <person name="Fregni Serpini G."/>
            <person name="Tagliazucchi S."/>
            <person name="Rumpianesi F."/>
            <person name="Jousson O."/>
            <person name="Segata N."/>
            <person name="Tortoli E."/>
        </authorList>
    </citation>
    <scope>NUCLEOTIDE SEQUENCE [LARGE SCALE GENOMIC DNA]</scope>
    <source>
        <strain evidence="3 4">FI-07156</strain>
    </source>
</reference>
<evidence type="ECO:0000313" key="4">
    <source>
        <dbReference type="Proteomes" id="UP000193801"/>
    </source>
</evidence>
<dbReference type="InterPro" id="IPR050383">
    <property type="entry name" value="GlyoxalaseI/FosfomycinResist"/>
</dbReference>
<name>A0ABX3VR19_9MYCO</name>
<organism evidence="3 4">
    <name type="scientific">Mycobacterium paraense</name>
    <dbReference type="NCBI Taxonomy" id="767916"/>
    <lineage>
        <taxon>Bacteria</taxon>
        <taxon>Bacillati</taxon>
        <taxon>Actinomycetota</taxon>
        <taxon>Actinomycetes</taxon>
        <taxon>Mycobacteriales</taxon>
        <taxon>Mycobacteriaceae</taxon>
        <taxon>Mycobacterium</taxon>
        <taxon>Mycobacterium simiae complex</taxon>
    </lineage>
</organism>